<evidence type="ECO:0000256" key="1">
    <source>
        <dbReference type="SAM" id="SignalP"/>
    </source>
</evidence>
<dbReference type="RefSeq" id="WP_142943277.1">
    <property type="nucleotide sequence ID" value="NZ_VIKR01000004.1"/>
</dbReference>
<dbReference type="EMBL" id="VIKR01000004">
    <property type="protein sequence ID" value="TQV73145.1"/>
    <property type="molecule type" value="Genomic_DNA"/>
</dbReference>
<evidence type="ECO:0000313" key="2">
    <source>
        <dbReference type="EMBL" id="TQV73145.1"/>
    </source>
</evidence>
<protein>
    <submittedName>
        <fullName evidence="2">Amino acid ABC transporter substrate-binding protein</fullName>
    </submittedName>
</protein>
<evidence type="ECO:0000313" key="3">
    <source>
        <dbReference type="Proteomes" id="UP000317839"/>
    </source>
</evidence>
<dbReference type="Proteomes" id="UP000317839">
    <property type="component" value="Unassembled WGS sequence"/>
</dbReference>
<dbReference type="OrthoDB" id="2081943at2"/>
<keyword evidence="3" id="KW-1185">Reference proteome</keyword>
<sequence>MKWLLTTFSLLMFLTGCASDLSHQKLQLYTVPYEPITGEFGFARDIVIKAFEQEDVSVEIKVIPTIENAIARSTIDNTLWIGARVVYPEQNQTQLLFREIVKLDTYVISVENDFVEPRKKRENGQVLGILKGANGELDYALKNQLEYIEYPTHLEGLKLLVNDKIDSMLCTEVMCEQIILSNPKLRFEKAYLFSISIDLLILPDDEIVAPVAELKLFESGLSKLSYDGGIVDILDKYKVQNPILKLSLGDLLNIKIKSSDL</sequence>
<organism evidence="2 3">
    <name type="scientific">Aliikangiella marina</name>
    <dbReference type="NCBI Taxonomy" id="1712262"/>
    <lineage>
        <taxon>Bacteria</taxon>
        <taxon>Pseudomonadati</taxon>
        <taxon>Pseudomonadota</taxon>
        <taxon>Gammaproteobacteria</taxon>
        <taxon>Oceanospirillales</taxon>
        <taxon>Pleioneaceae</taxon>
        <taxon>Aliikangiella</taxon>
    </lineage>
</organism>
<comment type="caution">
    <text evidence="2">The sequence shown here is derived from an EMBL/GenBank/DDBJ whole genome shotgun (WGS) entry which is preliminary data.</text>
</comment>
<keyword evidence="1" id="KW-0732">Signal</keyword>
<accession>A0A545T7K5</accession>
<dbReference type="PROSITE" id="PS51257">
    <property type="entry name" value="PROKAR_LIPOPROTEIN"/>
    <property type="match status" value="1"/>
</dbReference>
<reference evidence="2 3" key="1">
    <citation type="submission" date="2019-06" db="EMBL/GenBank/DDBJ databases">
        <title>Draft genome of Aliikangiella marina GYP-15.</title>
        <authorList>
            <person name="Wang G."/>
        </authorList>
    </citation>
    <scope>NUCLEOTIDE SEQUENCE [LARGE SCALE GENOMIC DNA]</scope>
    <source>
        <strain evidence="2 3">GYP-15</strain>
    </source>
</reference>
<feature type="chain" id="PRO_5021765458" evidence="1">
    <location>
        <begin position="19"/>
        <end position="261"/>
    </location>
</feature>
<name>A0A545T7K5_9GAMM</name>
<dbReference type="SUPFAM" id="SSF53850">
    <property type="entry name" value="Periplasmic binding protein-like II"/>
    <property type="match status" value="1"/>
</dbReference>
<dbReference type="AlphaFoldDB" id="A0A545T7K5"/>
<feature type="signal peptide" evidence="1">
    <location>
        <begin position="1"/>
        <end position="18"/>
    </location>
</feature>
<proteinExistence type="predicted"/>
<gene>
    <name evidence="2" type="ORF">FLL45_16980</name>
</gene>